<proteinExistence type="predicted"/>
<gene>
    <name evidence="1" type="ORF">K443DRAFT_104732</name>
</gene>
<reference evidence="2" key="2">
    <citation type="submission" date="2015-01" db="EMBL/GenBank/DDBJ databases">
        <title>Evolutionary Origins and Diversification of the Mycorrhizal Mutualists.</title>
        <authorList>
            <consortium name="DOE Joint Genome Institute"/>
            <consortium name="Mycorrhizal Genomics Consortium"/>
            <person name="Kohler A."/>
            <person name="Kuo A."/>
            <person name="Nagy L.G."/>
            <person name="Floudas D."/>
            <person name="Copeland A."/>
            <person name="Barry K.W."/>
            <person name="Cichocki N."/>
            <person name="Veneault-Fourrey C."/>
            <person name="LaButti K."/>
            <person name="Lindquist E.A."/>
            <person name="Lipzen A."/>
            <person name="Lundell T."/>
            <person name="Morin E."/>
            <person name="Murat C."/>
            <person name="Riley R."/>
            <person name="Ohm R."/>
            <person name="Sun H."/>
            <person name="Tunlid A."/>
            <person name="Henrissat B."/>
            <person name="Grigoriev I.V."/>
            <person name="Hibbett D.S."/>
            <person name="Martin F."/>
        </authorList>
    </citation>
    <scope>NUCLEOTIDE SEQUENCE [LARGE SCALE GENOMIC DNA]</scope>
    <source>
        <strain evidence="2">LaAM-08-1</strain>
    </source>
</reference>
<keyword evidence="2" id="KW-1185">Reference proteome</keyword>
<dbReference type="EMBL" id="KN838680">
    <property type="protein sequence ID" value="KIJ97961.1"/>
    <property type="molecule type" value="Genomic_DNA"/>
</dbReference>
<reference evidence="1 2" key="1">
    <citation type="submission" date="2014-04" db="EMBL/GenBank/DDBJ databases">
        <authorList>
            <consortium name="DOE Joint Genome Institute"/>
            <person name="Kuo A."/>
            <person name="Kohler A."/>
            <person name="Nagy L.G."/>
            <person name="Floudas D."/>
            <person name="Copeland A."/>
            <person name="Barry K.W."/>
            <person name="Cichocki N."/>
            <person name="Veneault-Fourrey C."/>
            <person name="LaButti K."/>
            <person name="Lindquist E.A."/>
            <person name="Lipzen A."/>
            <person name="Lundell T."/>
            <person name="Morin E."/>
            <person name="Murat C."/>
            <person name="Sun H."/>
            <person name="Tunlid A."/>
            <person name="Henrissat B."/>
            <person name="Grigoriev I.V."/>
            <person name="Hibbett D.S."/>
            <person name="Martin F."/>
            <person name="Nordberg H.P."/>
            <person name="Cantor M.N."/>
            <person name="Hua S.X."/>
        </authorList>
    </citation>
    <scope>NUCLEOTIDE SEQUENCE [LARGE SCALE GENOMIC DNA]</scope>
    <source>
        <strain evidence="1 2">LaAM-08-1</strain>
    </source>
</reference>
<dbReference type="AlphaFoldDB" id="A0A0C9XK62"/>
<accession>A0A0C9XK62</accession>
<evidence type="ECO:0000313" key="1">
    <source>
        <dbReference type="EMBL" id="KIJ97961.1"/>
    </source>
</evidence>
<sequence length="51" mass="5489">LPLASVLFNPLFAAPTLEATHSTLSHVELGSRHVLAFKMPLPNVCVLAHDL</sequence>
<dbReference type="Proteomes" id="UP000054477">
    <property type="component" value="Unassembled WGS sequence"/>
</dbReference>
<protein>
    <submittedName>
        <fullName evidence="1">Uncharacterized protein</fullName>
    </submittedName>
</protein>
<name>A0A0C9XK62_9AGAR</name>
<evidence type="ECO:0000313" key="2">
    <source>
        <dbReference type="Proteomes" id="UP000054477"/>
    </source>
</evidence>
<feature type="non-terminal residue" evidence="1">
    <location>
        <position position="1"/>
    </location>
</feature>
<dbReference type="HOGENOM" id="CLU_3111971_0_0_1"/>
<organism evidence="1 2">
    <name type="scientific">Laccaria amethystina LaAM-08-1</name>
    <dbReference type="NCBI Taxonomy" id="1095629"/>
    <lineage>
        <taxon>Eukaryota</taxon>
        <taxon>Fungi</taxon>
        <taxon>Dikarya</taxon>
        <taxon>Basidiomycota</taxon>
        <taxon>Agaricomycotina</taxon>
        <taxon>Agaricomycetes</taxon>
        <taxon>Agaricomycetidae</taxon>
        <taxon>Agaricales</taxon>
        <taxon>Agaricineae</taxon>
        <taxon>Hydnangiaceae</taxon>
        <taxon>Laccaria</taxon>
    </lineage>
</organism>